<organism evidence="1 2">
    <name type="scientific">Araneus ventricosus</name>
    <name type="common">Orbweaver spider</name>
    <name type="synonym">Epeira ventricosa</name>
    <dbReference type="NCBI Taxonomy" id="182803"/>
    <lineage>
        <taxon>Eukaryota</taxon>
        <taxon>Metazoa</taxon>
        <taxon>Ecdysozoa</taxon>
        <taxon>Arthropoda</taxon>
        <taxon>Chelicerata</taxon>
        <taxon>Arachnida</taxon>
        <taxon>Araneae</taxon>
        <taxon>Araneomorphae</taxon>
        <taxon>Entelegynae</taxon>
        <taxon>Araneoidea</taxon>
        <taxon>Araneidae</taxon>
        <taxon>Araneus</taxon>
    </lineage>
</organism>
<evidence type="ECO:0000313" key="1">
    <source>
        <dbReference type="EMBL" id="GBO38143.1"/>
    </source>
</evidence>
<reference evidence="1 2" key="1">
    <citation type="journal article" date="2019" name="Sci. Rep.">
        <title>Orb-weaving spider Araneus ventricosus genome elucidates the spidroin gene catalogue.</title>
        <authorList>
            <person name="Kono N."/>
            <person name="Nakamura H."/>
            <person name="Ohtoshi R."/>
            <person name="Moran D.A.P."/>
            <person name="Shinohara A."/>
            <person name="Yoshida Y."/>
            <person name="Fujiwara M."/>
            <person name="Mori M."/>
            <person name="Tomita M."/>
            <person name="Arakawa K."/>
        </authorList>
    </citation>
    <scope>NUCLEOTIDE SEQUENCE [LARGE SCALE GENOMIC DNA]</scope>
</reference>
<proteinExistence type="predicted"/>
<name>A0A4Y2WKU9_ARAVE</name>
<accession>A0A4Y2WKU9</accession>
<protein>
    <submittedName>
        <fullName evidence="1">Uncharacterized protein</fullName>
    </submittedName>
</protein>
<comment type="caution">
    <text evidence="1">The sequence shown here is derived from an EMBL/GenBank/DDBJ whole genome shotgun (WGS) entry which is preliminary data.</text>
</comment>
<keyword evidence="2" id="KW-1185">Reference proteome</keyword>
<sequence length="127" mass="15120">MQWVLGNFKTKEIDVIPNNMEYISFSIRRRKKSCHFWFVDSFHLLTPLQKPSKIWDHKVFHHAKLHFFTNTGIALLKRVYIPMRACLHSVNLRKPNYLHTLLFLSQFLVNEGTVKIMNMPSLGFEVF</sequence>
<dbReference type="Proteomes" id="UP000499080">
    <property type="component" value="Unassembled WGS sequence"/>
</dbReference>
<evidence type="ECO:0000313" key="2">
    <source>
        <dbReference type="Proteomes" id="UP000499080"/>
    </source>
</evidence>
<gene>
    <name evidence="1" type="ORF">AVEN_70033_1</name>
</gene>
<dbReference type="EMBL" id="BGPR01062769">
    <property type="protein sequence ID" value="GBO38143.1"/>
    <property type="molecule type" value="Genomic_DNA"/>
</dbReference>
<dbReference type="AlphaFoldDB" id="A0A4Y2WKU9"/>